<name>A0A0N5CJC0_THECL</name>
<feature type="domain" description="Coiled-coil" evidence="3">
    <location>
        <begin position="9"/>
        <end position="126"/>
    </location>
</feature>
<sequence length="275" mass="32507">MKAADESPKPVTQVAEIISRLRCDEDYNLALKMQNEEFTRHYEMNRGQRRQIRSDHNHSKNEQKLENQLADQMRRQLNLQISKEDEAMARRLQEEFEVEERILKQMQSNFDEQLAKSMQKDDEQQIFLQRAEQTKKDEYLARCLQMGEGYFEGNENCRNHSDCCEHVQYRNIAPIDKNNNASCSIKNKQVINELQKKINEERRTQQAHMNSDTKSSFTSLFPAMAQHRSSNSVPQHSFRRWQDSVDVNTENEIVSGLQCYKKVSGFEETFVIFQE</sequence>
<evidence type="ECO:0000313" key="4">
    <source>
        <dbReference type="EMBL" id="VDM94957.1"/>
    </source>
</evidence>
<evidence type="ECO:0000259" key="3">
    <source>
        <dbReference type="Pfam" id="PF15295"/>
    </source>
</evidence>
<dbReference type="InterPro" id="IPR029311">
    <property type="entry name" value="CCDC50_N"/>
</dbReference>
<evidence type="ECO:0000313" key="5">
    <source>
        <dbReference type="Proteomes" id="UP000276776"/>
    </source>
</evidence>
<organism evidence="6">
    <name type="scientific">Thelazia callipaeda</name>
    <name type="common">Oriental eyeworm</name>
    <name type="synonym">Parasitic nematode</name>
    <dbReference type="NCBI Taxonomy" id="103827"/>
    <lineage>
        <taxon>Eukaryota</taxon>
        <taxon>Metazoa</taxon>
        <taxon>Ecdysozoa</taxon>
        <taxon>Nematoda</taxon>
        <taxon>Chromadorea</taxon>
        <taxon>Rhabditida</taxon>
        <taxon>Spirurina</taxon>
        <taxon>Spiruromorpha</taxon>
        <taxon>Thelazioidea</taxon>
        <taxon>Thelaziidae</taxon>
        <taxon>Thelazia</taxon>
    </lineage>
</organism>
<proteinExistence type="predicted"/>
<dbReference type="Proteomes" id="UP000276776">
    <property type="component" value="Unassembled WGS sequence"/>
</dbReference>
<dbReference type="OrthoDB" id="5877310at2759"/>
<dbReference type="Pfam" id="PF15295">
    <property type="entry name" value="CCDC50_N"/>
    <property type="match status" value="1"/>
</dbReference>
<keyword evidence="1" id="KW-0175">Coiled coil</keyword>
<evidence type="ECO:0000313" key="6">
    <source>
        <dbReference type="WBParaSite" id="TCLT_0000012001-mRNA-1"/>
    </source>
</evidence>
<feature type="compositionally biased region" description="Basic and acidic residues" evidence="2">
    <location>
        <begin position="47"/>
        <end position="65"/>
    </location>
</feature>
<protein>
    <submittedName>
        <fullName evidence="6">CCDC50_N domain-containing protein</fullName>
    </submittedName>
</protein>
<keyword evidence="5" id="KW-1185">Reference proteome</keyword>
<dbReference type="WBParaSite" id="TCLT_0000012001-mRNA-1">
    <property type="protein sequence ID" value="TCLT_0000012001-mRNA-1"/>
    <property type="gene ID" value="TCLT_0000012001"/>
</dbReference>
<dbReference type="EMBL" id="UYYF01000007">
    <property type="protein sequence ID" value="VDM94957.1"/>
    <property type="molecule type" value="Genomic_DNA"/>
</dbReference>
<reference evidence="4 5" key="2">
    <citation type="submission" date="2018-11" db="EMBL/GenBank/DDBJ databases">
        <authorList>
            <consortium name="Pathogen Informatics"/>
        </authorList>
    </citation>
    <scope>NUCLEOTIDE SEQUENCE [LARGE SCALE GENOMIC DNA]</scope>
</reference>
<gene>
    <name evidence="4" type="ORF">TCLT_LOCUS121</name>
</gene>
<evidence type="ECO:0000256" key="2">
    <source>
        <dbReference type="SAM" id="MobiDB-lite"/>
    </source>
</evidence>
<reference evidence="6" key="1">
    <citation type="submission" date="2017-02" db="UniProtKB">
        <authorList>
            <consortium name="WormBaseParasite"/>
        </authorList>
    </citation>
    <scope>IDENTIFICATION</scope>
</reference>
<feature type="region of interest" description="Disordered" evidence="2">
    <location>
        <begin position="47"/>
        <end position="67"/>
    </location>
</feature>
<accession>A0A0N5CJC0</accession>
<dbReference type="PANTHER" id="PTHR22115">
    <property type="entry name" value="C3ORF6 PROTEIN-RELATED"/>
    <property type="match status" value="1"/>
</dbReference>
<dbReference type="STRING" id="103827.A0A0N5CJC0"/>
<dbReference type="PANTHER" id="PTHR22115:SF4">
    <property type="entry name" value="COILED-COIL DOMAIN-CONTAINING PROTEIN"/>
    <property type="match status" value="1"/>
</dbReference>
<dbReference type="InterPro" id="IPR039303">
    <property type="entry name" value="CCDC50"/>
</dbReference>
<evidence type="ECO:0000256" key="1">
    <source>
        <dbReference type="ARBA" id="ARBA00023054"/>
    </source>
</evidence>
<dbReference type="AlphaFoldDB" id="A0A0N5CJC0"/>